<dbReference type="GeneID" id="96298175"/>
<sequence>MTGPALPALYECVITHVRSAPIRNRFGYGSYLWLVDLDRLPENRWLAAFHARDHMGDPGLSIRRNVDAFLAAHGVTAHRITMLTNARVLGHVFNPLTVYWCHTGEGVAVVAEVHNTYGGRHRYLLRPGEHEVAKEFHVSPFHPVEGRYRLSLPEPGERLALTVTLHREGHPPFVASIRGRRRPATGPWLYRMAAKHPLAPLVGSARIRRQGIGLYLRGLKTVPPGGPR</sequence>
<dbReference type="RefSeq" id="WP_093887060.1">
    <property type="nucleotide sequence ID" value="NZ_FOQY01000006.1"/>
</dbReference>
<dbReference type="PANTHER" id="PTHR33973:SF4">
    <property type="entry name" value="OS07G0153300 PROTEIN"/>
    <property type="match status" value="1"/>
</dbReference>
<dbReference type="EMBL" id="FOQY01000006">
    <property type="protein sequence ID" value="SFJ09096.1"/>
    <property type="molecule type" value="Genomic_DNA"/>
</dbReference>
<dbReference type="Proteomes" id="UP000199111">
    <property type="component" value="Unassembled WGS sequence"/>
</dbReference>
<protein>
    <recommendedName>
        <fullName evidence="3">DUF1365 domain-containing protein</fullName>
    </recommendedName>
</protein>
<dbReference type="Pfam" id="PF07103">
    <property type="entry name" value="DUF1365"/>
    <property type="match status" value="1"/>
</dbReference>
<proteinExistence type="predicted"/>
<name>A0A1I3NK42_9ACTN</name>
<evidence type="ECO:0008006" key="3">
    <source>
        <dbReference type="Google" id="ProtNLM"/>
    </source>
</evidence>
<accession>A0A1I3NK42</accession>
<evidence type="ECO:0000313" key="1">
    <source>
        <dbReference type="EMBL" id="SFJ09096.1"/>
    </source>
</evidence>
<organism evidence="1 2">
    <name type="scientific">Streptosporangium canum</name>
    <dbReference type="NCBI Taxonomy" id="324952"/>
    <lineage>
        <taxon>Bacteria</taxon>
        <taxon>Bacillati</taxon>
        <taxon>Actinomycetota</taxon>
        <taxon>Actinomycetes</taxon>
        <taxon>Streptosporangiales</taxon>
        <taxon>Streptosporangiaceae</taxon>
        <taxon>Streptosporangium</taxon>
    </lineage>
</organism>
<dbReference type="AlphaFoldDB" id="A0A1I3NK42"/>
<evidence type="ECO:0000313" key="2">
    <source>
        <dbReference type="Proteomes" id="UP000199111"/>
    </source>
</evidence>
<reference evidence="2" key="1">
    <citation type="submission" date="2016-10" db="EMBL/GenBank/DDBJ databases">
        <authorList>
            <person name="Varghese N."/>
            <person name="Submissions S."/>
        </authorList>
    </citation>
    <scope>NUCLEOTIDE SEQUENCE [LARGE SCALE GENOMIC DNA]</scope>
    <source>
        <strain evidence="2">CGMCC 4.2126</strain>
    </source>
</reference>
<keyword evidence="2" id="KW-1185">Reference proteome</keyword>
<gene>
    <name evidence="1" type="ORF">SAMN05216275_106236</name>
</gene>
<dbReference type="InterPro" id="IPR010775">
    <property type="entry name" value="DUF1365"/>
</dbReference>
<dbReference type="PANTHER" id="PTHR33973">
    <property type="entry name" value="OS07G0153300 PROTEIN"/>
    <property type="match status" value="1"/>
</dbReference>